<evidence type="ECO:0000313" key="2">
    <source>
        <dbReference type="Proteomes" id="UP000070620"/>
    </source>
</evidence>
<name>A0A136PN13_9ACTN</name>
<proteinExistence type="predicted"/>
<reference evidence="1 2" key="1">
    <citation type="submission" date="2016-01" db="EMBL/GenBank/DDBJ databases">
        <title>Whole genome sequence and analysis of Micromonospora rosaria DSM 803, which can produce antibacterial substance rosamicin.</title>
        <authorList>
            <person name="Yang H."/>
            <person name="He X."/>
            <person name="Zhu D."/>
        </authorList>
    </citation>
    <scope>NUCLEOTIDE SEQUENCE [LARGE SCALE GENOMIC DNA]</scope>
    <source>
        <strain evidence="1 2">DSM 803</strain>
    </source>
</reference>
<dbReference type="Proteomes" id="UP000070620">
    <property type="component" value="Unassembled WGS sequence"/>
</dbReference>
<comment type="caution">
    <text evidence="1">The sequence shown here is derived from an EMBL/GenBank/DDBJ whole genome shotgun (WGS) entry which is preliminary data.</text>
</comment>
<dbReference type="EMBL" id="LRQV01000096">
    <property type="protein sequence ID" value="KXK59805.1"/>
    <property type="molecule type" value="Genomic_DNA"/>
</dbReference>
<protein>
    <submittedName>
        <fullName evidence="1">Uncharacterized protein</fullName>
    </submittedName>
</protein>
<dbReference type="AlphaFoldDB" id="A0A136PN13"/>
<gene>
    <name evidence="1" type="ORF">AWW66_22285</name>
</gene>
<sequence length="71" mass="7392">MWTGSPDPLCAVVEQANRARGGQDAAAIAMACWAVLVLVPRGLLHLASWILSHPLRLMAAAAVAAVFVATL</sequence>
<accession>A0A136PN13</accession>
<evidence type="ECO:0000313" key="1">
    <source>
        <dbReference type="EMBL" id="KXK59805.1"/>
    </source>
</evidence>
<dbReference type="OrthoDB" id="3400731at2"/>
<organism evidence="1 2">
    <name type="scientific">Micromonospora rosaria</name>
    <dbReference type="NCBI Taxonomy" id="47874"/>
    <lineage>
        <taxon>Bacteria</taxon>
        <taxon>Bacillati</taxon>
        <taxon>Actinomycetota</taxon>
        <taxon>Actinomycetes</taxon>
        <taxon>Micromonosporales</taxon>
        <taxon>Micromonosporaceae</taxon>
        <taxon>Micromonospora</taxon>
    </lineage>
</organism>
<keyword evidence="2" id="KW-1185">Reference proteome</keyword>